<sequence>MALLLKAVDPTASPNVMASRGCLDEVRTMSLGLDAAPARSRMSTASRGGSSSELLLRLRRPLSPRSLFSNRQRCHSDSAVGALRVPTKRQAFSGEAMEEMSVGRSRVVAPIEESDGDAAVCVTKADDDDDDGSDVCCLDKLDLPPSCTEITEEMTNDSFDDNYAQDGGAAADPPPRSPRPTDSPLLRLRNERCLGAEESRDYDDDDDDINADEDDCCDSDGDNFVPPRAQSSVMSVAQFSAFASGGEYVSDAEEGGDDSARGGDADDDGDDDGSDCSVGPGGEGLAIEGKDATPGDEGAPVDEAAESLASDEEGGSVGVPPPPPRRSLNRRQIRGRHPSSFSGASLRDLDLSEVLPTGHSNDDGNGSVGANDSDAARSSSLSAVTSPSSLLSSSGRLEDEDELDSTKLSERAADEDDENEDDFDEDGDESFDPLVVAPCAPSPAASRAGCLIKRPILERSGGSSGDPATNAPTDDFEVRAEENVFRRRPIPRPRGLHSRCSTMPAASFAEDVGNIAASVSFEEVERPPPQSAPPVLREGDSFVDSSSSGPEPYHLRRLRKDSVKPAALRRHARSNTLPTILSPGVILPQYDEDAAGDSSTHLLRATSTAGAMLKRSELRQSESAATRSSRRVVLVRSARPGRLSGHHRHQSLPASAIADLGGGMAPRGVWARDDSFLLNERPGGLRRSSTMSSRQPSLITRRPSSLNRHGRTRTLPASMVADLGAMAPPPPPAGSWDDAFLDNERGSPASLGSRASLLRRQSSVASRQSLSQSQHRRHKTLPASIVAELSSVLAVSDGATPSASNGSLLSGPGGGQRSASNSGRNIVRVDGNARPASILHRQRSEVSVGGSPGASRPAALRRRQSSRASVRSASASPRLSRAPHSRPHWHERQDQAQQGQGQGDWQQMQQRQQQQQQQHVKKTHIRKMSPHAPFREILEGAGLGECTESAVEAHRRQLLESATDDQPQGIRGKLLRKKGQGHRRIQSLPAGACLSSSVSSIHSSASSRAGRPPLPPSASADDASPTNGETAAMGVPSVFSDDDIRYGAKPPSPRMGGSPRGQRRSPYPELLADRPRRGTSNLSEASRLGLAASSSLMSSTSSASASSASSPPSCHHRRALSADSAMTAKIPASVAIEEENDEGAVGTDNKEGENEQAPVGNEEVDNCCRDHFEKEARRSGSLGEGLRPAFQSVKKSVRRAVVPESVRAQFRNKGVELKRAKGRLV</sequence>
<feature type="region of interest" description="Disordered" evidence="1">
    <location>
        <begin position="798"/>
        <end position="931"/>
    </location>
</feature>
<feature type="compositionally biased region" description="Acidic residues" evidence="1">
    <location>
        <begin position="265"/>
        <end position="274"/>
    </location>
</feature>
<feature type="compositionally biased region" description="Basic residues" evidence="1">
    <location>
        <begin position="327"/>
        <end position="337"/>
    </location>
</feature>
<proteinExistence type="predicted"/>
<gene>
    <name evidence="2" type="ORF">OAUR00152_LOCUS8601</name>
</gene>
<feature type="compositionally biased region" description="Acidic residues" evidence="1">
    <location>
        <begin position="413"/>
        <end position="431"/>
    </location>
</feature>
<feature type="region of interest" description="Disordered" evidence="1">
    <location>
        <begin position="247"/>
        <end position="499"/>
    </location>
</feature>
<evidence type="ECO:0000256" key="1">
    <source>
        <dbReference type="SAM" id="MobiDB-lite"/>
    </source>
</evidence>
<dbReference type="AlphaFoldDB" id="A0A7S4I8C3"/>
<feature type="compositionally biased region" description="Basic residues" evidence="1">
    <location>
        <begin position="919"/>
        <end position="929"/>
    </location>
</feature>
<feature type="region of interest" description="Disordered" evidence="1">
    <location>
        <begin position="1100"/>
        <end position="1161"/>
    </location>
</feature>
<feature type="compositionally biased region" description="Low complexity" evidence="1">
    <location>
        <begin position="866"/>
        <end position="880"/>
    </location>
</feature>
<feature type="region of interest" description="Disordered" evidence="1">
    <location>
        <begin position="158"/>
        <end position="232"/>
    </location>
</feature>
<feature type="compositionally biased region" description="Low complexity" evidence="1">
    <location>
        <begin position="995"/>
        <end position="1007"/>
    </location>
</feature>
<feature type="compositionally biased region" description="Low complexity" evidence="1">
    <location>
        <begin position="1100"/>
        <end position="1110"/>
    </location>
</feature>
<dbReference type="EMBL" id="HBKQ01012605">
    <property type="protein sequence ID" value="CAE2221723.1"/>
    <property type="molecule type" value="Transcribed_RNA"/>
</dbReference>
<reference evidence="2" key="1">
    <citation type="submission" date="2021-01" db="EMBL/GenBank/DDBJ databases">
        <authorList>
            <person name="Corre E."/>
            <person name="Pelletier E."/>
            <person name="Niang G."/>
            <person name="Scheremetjew M."/>
            <person name="Finn R."/>
            <person name="Kale V."/>
            <person name="Holt S."/>
            <person name="Cochrane G."/>
            <person name="Meng A."/>
            <person name="Brown T."/>
            <person name="Cohen L."/>
        </authorList>
    </citation>
    <scope>NUCLEOTIDE SEQUENCE</scope>
    <source>
        <strain evidence="2">Isolate 1302-5</strain>
    </source>
</reference>
<feature type="compositionally biased region" description="Basic residues" evidence="1">
    <location>
        <begin position="973"/>
        <end position="985"/>
    </location>
</feature>
<feature type="compositionally biased region" description="Polar residues" evidence="1">
    <location>
        <begin position="687"/>
        <end position="707"/>
    </location>
</feature>
<feature type="region of interest" description="Disordered" evidence="1">
    <location>
        <begin position="680"/>
        <end position="779"/>
    </location>
</feature>
<feature type="compositionally biased region" description="Acidic residues" evidence="1">
    <location>
        <begin position="200"/>
        <end position="221"/>
    </location>
</feature>
<feature type="compositionally biased region" description="Basic and acidic residues" evidence="1">
    <location>
        <begin position="476"/>
        <end position="485"/>
    </location>
</feature>
<feature type="compositionally biased region" description="Basic residues" evidence="1">
    <location>
        <begin position="486"/>
        <end position="497"/>
    </location>
</feature>
<feature type="compositionally biased region" description="Low complexity" evidence="1">
    <location>
        <begin position="747"/>
        <end position="773"/>
    </location>
</feature>
<feature type="region of interest" description="Disordered" evidence="1">
    <location>
        <begin position="521"/>
        <end position="553"/>
    </location>
</feature>
<feature type="region of interest" description="Disordered" evidence="1">
    <location>
        <begin position="959"/>
        <end position="1084"/>
    </location>
</feature>
<feature type="compositionally biased region" description="Acidic residues" evidence="1">
    <location>
        <begin position="299"/>
        <end position="314"/>
    </location>
</feature>
<protein>
    <submittedName>
        <fullName evidence="2">Uncharacterized protein</fullName>
    </submittedName>
</protein>
<feature type="compositionally biased region" description="Low complexity" evidence="1">
    <location>
        <begin position="370"/>
        <end position="395"/>
    </location>
</feature>
<evidence type="ECO:0000313" key="2">
    <source>
        <dbReference type="EMBL" id="CAE2221723.1"/>
    </source>
</evidence>
<organism evidence="2">
    <name type="scientific">Odontella aurita</name>
    <dbReference type="NCBI Taxonomy" id="265563"/>
    <lineage>
        <taxon>Eukaryota</taxon>
        <taxon>Sar</taxon>
        <taxon>Stramenopiles</taxon>
        <taxon>Ochrophyta</taxon>
        <taxon>Bacillariophyta</taxon>
        <taxon>Mediophyceae</taxon>
        <taxon>Biddulphiophycidae</taxon>
        <taxon>Eupodiscales</taxon>
        <taxon>Odontellaceae</taxon>
        <taxon>Odontella</taxon>
    </lineage>
</organism>
<feature type="compositionally biased region" description="Basic and acidic residues" evidence="1">
    <location>
        <begin position="188"/>
        <end position="199"/>
    </location>
</feature>
<accession>A0A7S4I8C3</accession>
<feature type="compositionally biased region" description="Low complexity" evidence="1">
    <location>
        <begin position="895"/>
        <end position="918"/>
    </location>
</feature>
<name>A0A7S4I8C3_9STRA</name>
<feature type="compositionally biased region" description="Low complexity" evidence="1">
    <location>
        <begin position="437"/>
        <end position="448"/>
    </location>
</feature>